<dbReference type="InterPro" id="IPR016156">
    <property type="entry name" value="FAD/NAD-linked_Rdtase_dimer_sf"/>
</dbReference>
<dbReference type="Gene3D" id="3.30.390.30">
    <property type="match status" value="1"/>
</dbReference>
<dbReference type="Proteomes" id="UP001057375">
    <property type="component" value="Unassembled WGS sequence"/>
</dbReference>
<sequence>KIICEKDSGKILGAHIAGAHATDLIAEAALAIQKVLLLLMLPIPSMLTRPSLKVFMSVVKRGFAAVNSDVLYHPEHTWVLINDDNTAV</sequence>
<name>A0ABQ5KZH9_9EUKA</name>
<keyword evidence="3" id="KW-1185">Reference proteome</keyword>
<proteinExistence type="predicted"/>
<dbReference type="SUPFAM" id="SSF55424">
    <property type="entry name" value="FAD/NAD-linked reductases, dimerisation (C-terminal) domain"/>
    <property type="match status" value="1"/>
</dbReference>
<feature type="domain" description="Pyridine nucleotide-disulphide oxidoreductase dimerisation" evidence="1">
    <location>
        <begin position="1"/>
        <end position="34"/>
    </location>
</feature>
<accession>A0ABQ5KZH9</accession>
<feature type="non-terminal residue" evidence="2">
    <location>
        <position position="1"/>
    </location>
</feature>
<evidence type="ECO:0000313" key="2">
    <source>
        <dbReference type="EMBL" id="GKT37849.1"/>
    </source>
</evidence>
<evidence type="ECO:0000259" key="1">
    <source>
        <dbReference type="Pfam" id="PF02852"/>
    </source>
</evidence>
<gene>
    <name evidence="2" type="ORF">ADUPG1_003787</name>
</gene>
<comment type="caution">
    <text evidence="2">The sequence shown here is derived from an EMBL/GenBank/DDBJ whole genome shotgun (WGS) entry which is preliminary data.</text>
</comment>
<organism evidence="2 3">
    <name type="scientific">Aduncisulcus paluster</name>
    <dbReference type="NCBI Taxonomy" id="2918883"/>
    <lineage>
        <taxon>Eukaryota</taxon>
        <taxon>Metamonada</taxon>
        <taxon>Carpediemonas-like organisms</taxon>
        <taxon>Aduncisulcus</taxon>
    </lineage>
</organism>
<feature type="non-terminal residue" evidence="2">
    <location>
        <position position="88"/>
    </location>
</feature>
<protein>
    <recommendedName>
        <fullName evidence="1">Pyridine nucleotide-disulphide oxidoreductase dimerisation domain-containing protein</fullName>
    </recommendedName>
</protein>
<dbReference type="EMBL" id="BQXS01005336">
    <property type="protein sequence ID" value="GKT37849.1"/>
    <property type="molecule type" value="Genomic_DNA"/>
</dbReference>
<dbReference type="InterPro" id="IPR004099">
    <property type="entry name" value="Pyr_nucl-diS_OxRdtase_dimer"/>
</dbReference>
<dbReference type="Pfam" id="PF02852">
    <property type="entry name" value="Pyr_redox_dim"/>
    <property type="match status" value="1"/>
</dbReference>
<evidence type="ECO:0000313" key="3">
    <source>
        <dbReference type="Proteomes" id="UP001057375"/>
    </source>
</evidence>
<reference evidence="2" key="1">
    <citation type="submission" date="2022-03" db="EMBL/GenBank/DDBJ databases">
        <title>Draft genome sequence of Aduncisulcus paluster, a free-living microaerophilic Fornicata.</title>
        <authorList>
            <person name="Yuyama I."/>
            <person name="Kume K."/>
            <person name="Tamura T."/>
            <person name="Inagaki Y."/>
            <person name="Hashimoto T."/>
        </authorList>
    </citation>
    <scope>NUCLEOTIDE SEQUENCE</scope>
    <source>
        <strain evidence="2">NY0171</strain>
    </source>
</reference>